<dbReference type="Proteomes" id="UP001474120">
    <property type="component" value="Unassembled WGS sequence"/>
</dbReference>
<gene>
    <name evidence="2" type="ORF">AABB81_15595</name>
</gene>
<name>A0ABU9L6L8_9FLAO</name>
<keyword evidence="1" id="KW-0472">Membrane</keyword>
<evidence type="ECO:0000313" key="2">
    <source>
        <dbReference type="EMBL" id="MEL4457331.1"/>
    </source>
</evidence>
<dbReference type="EMBL" id="JBCDNA010000003">
    <property type="protein sequence ID" value="MEL4457331.1"/>
    <property type="molecule type" value="Genomic_DNA"/>
</dbReference>
<protein>
    <submittedName>
        <fullName evidence="2">DUF6090 family protein</fullName>
    </submittedName>
</protein>
<organism evidence="2 3">
    <name type="scientific">Lutimonas vermicola</name>
    <dbReference type="NCBI Taxonomy" id="414288"/>
    <lineage>
        <taxon>Bacteria</taxon>
        <taxon>Pseudomonadati</taxon>
        <taxon>Bacteroidota</taxon>
        <taxon>Flavobacteriia</taxon>
        <taxon>Flavobacteriales</taxon>
        <taxon>Flavobacteriaceae</taxon>
        <taxon>Lutimonas</taxon>
    </lineage>
</organism>
<comment type="caution">
    <text evidence="2">The sequence shown here is derived from an EMBL/GenBank/DDBJ whole genome shotgun (WGS) entry which is preliminary data.</text>
</comment>
<feature type="transmembrane region" description="Helical" evidence="1">
    <location>
        <begin position="12"/>
        <end position="31"/>
    </location>
</feature>
<dbReference type="InterPro" id="IPR045749">
    <property type="entry name" value="DUF6090"/>
</dbReference>
<keyword evidence="1" id="KW-1133">Transmembrane helix</keyword>
<dbReference type="RefSeq" id="WP_342161495.1">
    <property type="nucleotide sequence ID" value="NZ_JBCDNA010000003.1"/>
</dbReference>
<reference evidence="2 3" key="1">
    <citation type="submission" date="2024-04" db="EMBL/GenBank/DDBJ databases">
        <title>whole genome sequencing of Lutimonas vermicola strain IMCC1616.</title>
        <authorList>
            <person name="Bae S.S."/>
        </authorList>
    </citation>
    <scope>NUCLEOTIDE SEQUENCE [LARGE SCALE GENOMIC DNA]</scope>
    <source>
        <strain evidence="2 3">IMCC1616</strain>
    </source>
</reference>
<proteinExistence type="predicted"/>
<evidence type="ECO:0000256" key="1">
    <source>
        <dbReference type="SAM" id="Phobius"/>
    </source>
</evidence>
<accession>A0ABU9L6L8</accession>
<evidence type="ECO:0000313" key="3">
    <source>
        <dbReference type="Proteomes" id="UP001474120"/>
    </source>
</evidence>
<keyword evidence="1" id="KW-0812">Transmembrane</keyword>
<sequence length="241" mass="27849">MADDNKPLKYMRYAIGEIILVVIGILIALQINNWNEINKLKKEEQKLLISLNDDFKENNLRLQETIKKEEKVIRYSKELIKTILSNNKHITPDSIAEMFTNGAQSWYRAEYVTGTYDGILSSGNINILKNETLKKNLAQFTSEVKSGFEDHEESMFFMNEINKLAAPFSPTLMRHQVYDDLNLVIGDSKIKEAANEILSHKIFLGLLIDKTIVENHRLIYQLKIQGYIKETLAIIESELRK</sequence>
<dbReference type="Pfam" id="PF19578">
    <property type="entry name" value="DUF6090"/>
    <property type="match status" value="1"/>
</dbReference>
<keyword evidence="3" id="KW-1185">Reference proteome</keyword>